<proteinExistence type="predicted"/>
<evidence type="ECO:0000313" key="2">
    <source>
        <dbReference type="EMBL" id="THG94544.1"/>
    </source>
</evidence>
<dbReference type="Proteomes" id="UP000309038">
    <property type="component" value="Unassembled WGS sequence"/>
</dbReference>
<dbReference type="AlphaFoldDB" id="A0A4S4K9F4"/>
<feature type="region of interest" description="Disordered" evidence="1">
    <location>
        <begin position="421"/>
        <end position="533"/>
    </location>
</feature>
<keyword evidence="3" id="KW-1185">Reference proteome</keyword>
<organism evidence="2 3">
    <name type="scientific">Hermanssonia centrifuga</name>
    <dbReference type="NCBI Taxonomy" id="98765"/>
    <lineage>
        <taxon>Eukaryota</taxon>
        <taxon>Fungi</taxon>
        <taxon>Dikarya</taxon>
        <taxon>Basidiomycota</taxon>
        <taxon>Agaricomycotina</taxon>
        <taxon>Agaricomycetes</taxon>
        <taxon>Polyporales</taxon>
        <taxon>Meruliaceae</taxon>
        <taxon>Hermanssonia</taxon>
    </lineage>
</organism>
<name>A0A4S4K9F4_9APHY</name>
<comment type="caution">
    <text evidence="2">The sequence shown here is derived from an EMBL/GenBank/DDBJ whole genome shotgun (WGS) entry which is preliminary data.</text>
</comment>
<protein>
    <submittedName>
        <fullName evidence="2">Uncharacterized protein</fullName>
    </submittedName>
</protein>
<feature type="region of interest" description="Disordered" evidence="1">
    <location>
        <begin position="564"/>
        <end position="599"/>
    </location>
</feature>
<feature type="compositionally biased region" description="Basic residues" evidence="1">
    <location>
        <begin position="338"/>
        <end position="348"/>
    </location>
</feature>
<gene>
    <name evidence="2" type="ORF">EW026_g6949</name>
</gene>
<evidence type="ECO:0000313" key="3">
    <source>
        <dbReference type="Proteomes" id="UP000309038"/>
    </source>
</evidence>
<reference evidence="2 3" key="1">
    <citation type="submission" date="2019-02" db="EMBL/GenBank/DDBJ databases">
        <title>Genome sequencing of the rare red list fungi Phlebia centrifuga.</title>
        <authorList>
            <person name="Buettner E."/>
            <person name="Kellner H."/>
        </authorList>
    </citation>
    <scope>NUCLEOTIDE SEQUENCE [LARGE SCALE GENOMIC DNA]</scope>
    <source>
        <strain evidence="2 3">DSM 108282</strain>
    </source>
</reference>
<feature type="compositionally biased region" description="Pro residues" evidence="1">
    <location>
        <begin position="423"/>
        <end position="442"/>
    </location>
</feature>
<feature type="region of interest" description="Disordered" evidence="1">
    <location>
        <begin position="201"/>
        <end position="227"/>
    </location>
</feature>
<feature type="compositionally biased region" description="Polar residues" evidence="1">
    <location>
        <begin position="205"/>
        <end position="220"/>
    </location>
</feature>
<accession>A0A4S4K9F4</accession>
<evidence type="ECO:0000256" key="1">
    <source>
        <dbReference type="SAM" id="MobiDB-lite"/>
    </source>
</evidence>
<dbReference type="EMBL" id="SGPJ01000432">
    <property type="protein sequence ID" value="THG94544.1"/>
    <property type="molecule type" value="Genomic_DNA"/>
</dbReference>
<feature type="region of interest" description="Disordered" evidence="1">
    <location>
        <begin position="330"/>
        <end position="383"/>
    </location>
</feature>
<sequence length="640" mass="69298">MYRSATERAANAERETNLHKSRLAATTRTLQSTEAAHKHTTAELQRTRTALQAIRATHATELKKLDKEKERALDRWNKLTDSQLKLGGSRFTCSNLEVIEASDVQLRGKGKGFLEVSAEQAEQARNELFNENGRLRGTILSAANEMQRLLHNARCLAASETREEPPLISTVTLFPISPPDAASGKVKSLLDSIKEAIGRLAQPDANPSCSTVGSSSQPALNTDKDKGRQELEILQDTDDMSVDLITAPVNDLEQQRLDGRTQDLEDERRRFTEAAVKLGKEKAALEAERIKFLEEKRSWQVETMLAELPPTPAQQTLASTSHIHEPVAAMETAGSSRRSPRKVARKSKVVTATSSGKKARVGRRSSTGLMAGPASPKGKGKERAKVVKANAKAKSKVTPAFETEVLPSTSHAIPMFKTSLDPVPRPSQAPPTPAFILPPPSPASRLPSREELLSNALIPPLPPLSIPSTSTVPTESYDSHAHKSKLQPPAAPIFPPAGSYVTAPPPIAGPSTRPSVAGPSQGPAPVVPDTPSVRRPFPVAKPLAQHMVHAYSPVKPSPLSRILMLADSPESPPGMGLPPLSEEEENGPDYSPTPARPMLERFEGDRYVDREEVYSVYDSPVGTGEHYYCDTTQNCAKTGS</sequence>